<dbReference type="AlphaFoldDB" id="A0A1Y2LIS2"/>
<evidence type="ECO:0000313" key="2">
    <source>
        <dbReference type="Proteomes" id="UP000193240"/>
    </source>
</evidence>
<reference evidence="1 2" key="1">
    <citation type="journal article" date="2017" name="Genome Announc.">
        <title>Genome sequence of the saprophytic ascomycete Epicoccum nigrum ICMP 19927 strain isolated from New Zealand.</title>
        <authorList>
            <person name="Fokin M."/>
            <person name="Fleetwood D."/>
            <person name="Weir B.S."/>
            <person name="Villas-Boas S.G."/>
        </authorList>
    </citation>
    <scope>NUCLEOTIDE SEQUENCE [LARGE SCALE GENOMIC DNA]</scope>
    <source>
        <strain evidence="1 2">ICMP 19927</strain>
    </source>
</reference>
<evidence type="ECO:0000313" key="1">
    <source>
        <dbReference type="EMBL" id="OSS43640.1"/>
    </source>
</evidence>
<protein>
    <submittedName>
        <fullName evidence="1">Uncharacterized protein</fullName>
    </submittedName>
</protein>
<organism evidence="1 2">
    <name type="scientific">Epicoccum nigrum</name>
    <name type="common">Soil fungus</name>
    <name type="synonym">Epicoccum purpurascens</name>
    <dbReference type="NCBI Taxonomy" id="105696"/>
    <lineage>
        <taxon>Eukaryota</taxon>
        <taxon>Fungi</taxon>
        <taxon>Dikarya</taxon>
        <taxon>Ascomycota</taxon>
        <taxon>Pezizomycotina</taxon>
        <taxon>Dothideomycetes</taxon>
        <taxon>Pleosporomycetidae</taxon>
        <taxon>Pleosporales</taxon>
        <taxon>Pleosporineae</taxon>
        <taxon>Didymellaceae</taxon>
        <taxon>Epicoccum</taxon>
    </lineage>
</organism>
<accession>A0A1Y2LIS2</accession>
<dbReference type="InParanoid" id="A0A1Y2LIS2"/>
<gene>
    <name evidence="1" type="ORF">B5807_11713</name>
</gene>
<sequence>MDNVGGLETDHTILAGAVENCKQAGHHHQNVLTVKSLGYPSSSELFKTARGLALAKTLLVFYNRMDINNVSLKGLNKVPTDLTPYVTEHIVEVDYLDRWRDQPDYGQLQTVKMFLEYVIDRSPPRLSSVADSAFFQTHWSAKLSKAQVAKRTHKPLIEMGQSQSLNDLVFEAPGSSSNRKDFVLFEKQLTSYKERLWSDRDPMASNVFETLLDAALAGGLPSNYSLGSTTIFFKYFGHPSIPSRMKNNIAYVKMELSNVKELTDKDVASSTAQVLDLPILWIEFMTLHLAQGESHGNTWLNARLKGAETKYDAHIKSLKDHQARLAKSEKQTGAAKLQYDNNCKAANQKLEVEIKQNDVVVADASEKENAARKVVKNIEDKIDKEPKQAQKKVIIDKKDLIGMKSLLEKAEIAYPTALKARNKKERAIHLLWPQVVDRLVANVKADQDQMAAYKKVVGGIKMPGAV</sequence>
<dbReference type="Proteomes" id="UP000193240">
    <property type="component" value="Unassembled WGS sequence"/>
</dbReference>
<name>A0A1Y2LIS2_EPING</name>
<dbReference type="EMBL" id="KZ107863">
    <property type="protein sequence ID" value="OSS43640.1"/>
    <property type="molecule type" value="Genomic_DNA"/>
</dbReference>
<keyword evidence="2" id="KW-1185">Reference proteome</keyword>
<proteinExistence type="predicted"/>